<dbReference type="HOGENOM" id="CLU_1772558_0_0_1"/>
<evidence type="ECO:0000313" key="3">
    <source>
        <dbReference type="Proteomes" id="UP000054217"/>
    </source>
</evidence>
<proteinExistence type="predicted"/>
<reference evidence="2 3" key="1">
    <citation type="submission" date="2014-04" db="EMBL/GenBank/DDBJ databases">
        <authorList>
            <consortium name="DOE Joint Genome Institute"/>
            <person name="Kuo A."/>
            <person name="Kohler A."/>
            <person name="Costa M.D."/>
            <person name="Nagy L.G."/>
            <person name="Floudas D."/>
            <person name="Copeland A."/>
            <person name="Barry K.W."/>
            <person name="Cichocki N."/>
            <person name="Veneault-Fourrey C."/>
            <person name="LaButti K."/>
            <person name="Lindquist E.A."/>
            <person name="Lipzen A."/>
            <person name="Lundell T."/>
            <person name="Morin E."/>
            <person name="Murat C."/>
            <person name="Sun H."/>
            <person name="Tunlid A."/>
            <person name="Henrissat B."/>
            <person name="Grigoriev I.V."/>
            <person name="Hibbett D.S."/>
            <person name="Martin F."/>
            <person name="Nordberg H.P."/>
            <person name="Cantor M.N."/>
            <person name="Hua S.X."/>
        </authorList>
    </citation>
    <scope>NUCLEOTIDE SEQUENCE [LARGE SCALE GENOMIC DNA]</scope>
    <source>
        <strain evidence="2 3">Marx 270</strain>
    </source>
</reference>
<dbReference type="OrthoDB" id="5894at2759"/>
<reference evidence="3" key="2">
    <citation type="submission" date="2015-01" db="EMBL/GenBank/DDBJ databases">
        <title>Evolutionary Origins and Diversification of the Mycorrhizal Mutualists.</title>
        <authorList>
            <consortium name="DOE Joint Genome Institute"/>
            <consortium name="Mycorrhizal Genomics Consortium"/>
            <person name="Kohler A."/>
            <person name="Kuo A."/>
            <person name="Nagy L.G."/>
            <person name="Floudas D."/>
            <person name="Copeland A."/>
            <person name="Barry K.W."/>
            <person name="Cichocki N."/>
            <person name="Veneault-Fourrey C."/>
            <person name="LaButti K."/>
            <person name="Lindquist E.A."/>
            <person name="Lipzen A."/>
            <person name="Lundell T."/>
            <person name="Morin E."/>
            <person name="Murat C."/>
            <person name="Riley R."/>
            <person name="Ohm R."/>
            <person name="Sun H."/>
            <person name="Tunlid A."/>
            <person name="Henrissat B."/>
            <person name="Grigoriev I.V."/>
            <person name="Hibbett D.S."/>
            <person name="Martin F."/>
        </authorList>
    </citation>
    <scope>NUCLEOTIDE SEQUENCE [LARGE SCALE GENOMIC DNA]</scope>
    <source>
        <strain evidence="3">Marx 270</strain>
    </source>
</reference>
<dbReference type="Proteomes" id="UP000054217">
    <property type="component" value="Unassembled WGS sequence"/>
</dbReference>
<dbReference type="InParanoid" id="A0A0C3IWK4"/>
<evidence type="ECO:0000256" key="1">
    <source>
        <dbReference type="ARBA" id="ARBA00023239"/>
    </source>
</evidence>
<dbReference type="AlphaFoldDB" id="A0A0C3IWK4"/>
<dbReference type="InterPro" id="IPR006840">
    <property type="entry name" value="ChaC"/>
</dbReference>
<dbReference type="EMBL" id="KN831990">
    <property type="protein sequence ID" value="KIO01213.1"/>
    <property type="molecule type" value="Genomic_DNA"/>
</dbReference>
<accession>A0A0C3IWK4</accession>
<keyword evidence="1" id="KW-0456">Lyase</keyword>
<gene>
    <name evidence="2" type="ORF">M404DRAFT_150795</name>
</gene>
<feature type="non-terminal residue" evidence="2">
    <location>
        <position position="1"/>
    </location>
</feature>
<evidence type="ECO:0000313" key="2">
    <source>
        <dbReference type="EMBL" id="KIO01213.1"/>
    </source>
</evidence>
<dbReference type="STRING" id="870435.A0A0C3IWK4"/>
<protein>
    <submittedName>
        <fullName evidence="2">Uncharacterized protein</fullName>
    </submittedName>
</protein>
<dbReference type="GO" id="GO:0061928">
    <property type="term" value="F:glutathione specific gamma-glutamylcyclotransferase activity"/>
    <property type="evidence" value="ECO:0007669"/>
    <property type="project" value="InterPro"/>
</dbReference>
<name>A0A0C3IWK4_PISTI</name>
<sequence>TSTNPGRVVTLIHKDDWDHLSRRRCRLGRLHLFRITYIINPPNESEVRDYLGKFLLRTFHLWDGYTPEPLDVYTTKDGIERVTVRNLIQCVISAQNSVLMGLESPEALMDRIWGSVGPLGRTQDSLYQLREPVRKLAPASFDSRLFA</sequence>
<dbReference type="GO" id="GO:0006751">
    <property type="term" value="P:glutathione catabolic process"/>
    <property type="evidence" value="ECO:0007669"/>
    <property type="project" value="InterPro"/>
</dbReference>
<dbReference type="Pfam" id="PF04752">
    <property type="entry name" value="ChaC"/>
    <property type="match status" value="1"/>
</dbReference>
<organism evidence="2 3">
    <name type="scientific">Pisolithus tinctorius Marx 270</name>
    <dbReference type="NCBI Taxonomy" id="870435"/>
    <lineage>
        <taxon>Eukaryota</taxon>
        <taxon>Fungi</taxon>
        <taxon>Dikarya</taxon>
        <taxon>Basidiomycota</taxon>
        <taxon>Agaricomycotina</taxon>
        <taxon>Agaricomycetes</taxon>
        <taxon>Agaricomycetidae</taxon>
        <taxon>Boletales</taxon>
        <taxon>Sclerodermatineae</taxon>
        <taxon>Pisolithaceae</taxon>
        <taxon>Pisolithus</taxon>
    </lineage>
</organism>
<keyword evidence="3" id="KW-1185">Reference proteome</keyword>